<feature type="transmembrane region" description="Helical" evidence="7">
    <location>
        <begin position="337"/>
        <end position="365"/>
    </location>
</feature>
<dbReference type="PANTHER" id="PTHR30572:SF4">
    <property type="entry name" value="ABC TRANSPORTER PERMEASE YTRF"/>
    <property type="match status" value="1"/>
</dbReference>
<keyword evidence="2" id="KW-1003">Cell membrane</keyword>
<comment type="caution">
    <text evidence="10">The sequence shown here is derived from an EMBL/GenBank/DDBJ whole genome shotgun (WGS) entry which is preliminary data.</text>
</comment>
<keyword evidence="5 7" id="KW-0472">Membrane</keyword>
<dbReference type="RefSeq" id="WP_344449446.1">
    <property type="nucleotide sequence ID" value="NZ_BAAATZ010000006.1"/>
</dbReference>
<keyword evidence="4 7" id="KW-1133">Transmembrane helix</keyword>
<evidence type="ECO:0000313" key="10">
    <source>
        <dbReference type="EMBL" id="GAA2722323.1"/>
    </source>
</evidence>
<dbReference type="PANTHER" id="PTHR30572">
    <property type="entry name" value="MEMBRANE COMPONENT OF TRANSPORTER-RELATED"/>
    <property type="match status" value="1"/>
</dbReference>
<evidence type="ECO:0000256" key="6">
    <source>
        <dbReference type="ARBA" id="ARBA00038076"/>
    </source>
</evidence>
<dbReference type="InterPro" id="IPR025857">
    <property type="entry name" value="MacB_PCD"/>
</dbReference>
<dbReference type="Proteomes" id="UP001501842">
    <property type="component" value="Unassembled WGS sequence"/>
</dbReference>
<keyword evidence="3 7" id="KW-0812">Transmembrane</keyword>
<accession>A0ABN3U0X2</accession>
<protein>
    <submittedName>
        <fullName evidence="10">ABC transporter permease</fullName>
    </submittedName>
</protein>
<evidence type="ECO:0000259" key="8">
    <source>
        <dbReference type="Pfam" id="PF02687"/>
    </source>
</evidence>
<proteinExistence type="inferred from homology"/>
<feature type="domain" description="ABC3 transporter permease C-terminal" evidence="8">
    <location>
        <begin position="295"/>
        <end position="403"/>
    </location>
</feature>
<evidence type="ECO:0000313" key="11">
    <source>
        <dbReference type="Proteomes" id="UP001501842"/>
    </source>
</evidence>
<evidence type="ECO:0000256" key="7">
    <source>
        <dbReference type="SAM" id="Phobius"/>
    </source>
</evidence>
<comment type="similarity">
    <text evidence="6">Belongs to the ABC-4 integral membrane protein family.</text>
</comment>
<comment type="subcellular location">
    <subcellularLocation>
        <location evidence="1">Cell membrane</location>
        <topology evidence="1">Multi-pass membrane protein</topology>
    </subcellularLocation>
</comment>
<feature type="transmembrane region" description="Helical" evidence="7">
    <location>
        <begin position="291"/>
        <end position="316"/>
    </location>
</feature>
<dbReference type="InterPro" id="IPR003838">
    <property type="entry name" value="ABC3_permease_C"/>
</dbReference>
<reference evidence="10 11" key="1">
    <citation type="journal article" date="2019" name="Int. J. Syst. Evol. Microbiol.">
        <title>The Global Catalogue of Microorganisms (GCM) 10K type strain sequencing project: providing services to taxonomists for standard genome sequencing and annotation.</title>
        <authorList>
            <consortium name="The Broad Institute Genomics Platform"/>
            <consortium name="The Broad Institute Genome Sequencing Center for Infectious Disease"/>
            <person name="Wu L."/>
            <person name="Ma J."/>
        </authorList>
    </citation>
    <scope>NUCLEOTIDE SEQUENCE [LARGE SCALE GENOMIC DNA]</scope>
    <source>
        <strain evidence="10 11">JCM 8201</strain>
    </source>
</reference>
<evidence type="ECO:0000259" key="9">
    <source>
        <dbReference type="Pfam" id="PF12704"/>
    </source>
</evidence>
<evidence type="ECO:0000256" key="3">
    <source>
        <dbReference type="ARBA" id="ARBA00022692"/>
    </source>
</evidence>
<dbReference type="EMBL" id="BAAATZ010000006">
    <property type="protein sequence ID" value="GAA2722323.1"/>
    <property type="molecule type" value="Genomic_DNA"/>
</dbReference>
<dbReference type="InterPro" id="IPR050250">
    <property type="entry name" value="Macrolide_Exporter_MacB"/>
</dbReference>
<evidence type="ECO:0000256" key="5">
    <source>
        <dbReference type="ARBA" id="ARBA00023136"/>
    </source>
</evidence>
<dbReference type="Pfam" id="PF12704">
    <property type="entry name" value="MacB_PCD"/>
    <property type="match status" value="1"/>
</dbReference>
<organism evidence="10 11">
    <name type="scientific">Actinocorallia aurantiaca</name>
    <dbReference type="NCBI Taxonomy" id="46204"/>
    <lineage>
        <taxon>Bacteria</taxon>
        <taxon>Bacillati</taxon>
        <taxon>Actinomycetota</taxon>
        <taxon>Actinomycetes</taxon>
        <taxon>Streptosporangiales</taxon>
        <taxon>Thermomonosporaceae</taxon>
        <taxon>Actinocorallia</taxon>
    </lineage>
</organism>
<evidence type="ECO:0000256" key="1">
    <source>
        <dbReference type="ARBA" id="ARBA00004651"/>
    </source>
</evidence>
<evidence type="ECO:0000256" key="4">
    <source>
        <dbReference type="ARBA" id="ARBA00022989"/>
    </source>
</evidence>
<feature type="domain" description="MacB-like periplasmic core" evidence="9">
    <location>
        <begin position="38"/>
        <end position="244"/>
    </location>
</feature>
<sequence length="413" mass="43252">MSFRKVPEPEHLPSIRLRFVDLFGEALSAILARPGRAGLTVLGTVLGIAAFVAVLGLTATASGQIDKHFSALTATEITIEDAPVDPAVAGQGFPEDAEAKAKSIIGVREAGLYFSTDVGRVSGQPYHLARDVRLDAAVLGASPGYLHAAHARVSTGRLFDSLLRSRGERVAVIGRGLAAELGIGRLDAQQAIFLDGTPFTVIGVVAEVDRDPAILKSVIVPDVTARKEWGTSVTNTQGVRMLVDTDLGAAQAVGRQLPVALRPDQPERFRVKVPPDPRFLKGEVSGELNGLFLALAGLCLIVGAAGIANTIFVSVLERIGEIGLRRALGAGRRQIAAQFLAESAALGFLGGLIGMSVGVCTVVGVAYFQQWTPVLEPLTVLPSPLAGALVGLIAGLVPSWRAGLIEPVEALRR</sequence>
<feature type="transmembrane region" description="Helical" evidence="7">
    <location>
        <begin position="37"/>
        <end position="59"/>
    </location>
</feature>
<evidence type="ECO:0000256" key="2">
    <source>
        <dbReference type="ARBA" id="ARBA00022475"/>
    </source>
</evidence>
<feature type="transmembrane region" description="Helical" evidence="7">
    <location>
        <begin position="385"/>
        <end position="404"/>
    </location>
</feature>
<gene>
    <name evidence="10" type="ORF">GCM10010439_14680</name>
</gene>
<dbReference type="Pfam" id="PF02687">
    <property type="entry name" value="FtsX"/>
    <property type="match status" value="1"/>
</dbReference>
<name>A0ABN3U0X2_9ACTN</name>
<keyword evidence="11" id="KW-1185">Reference proteome</keyword>